<feature type="region of interest" description="Disordered" evidence="1">
    <location>
        <begin position="57"/>
        <end position="102"/>
    </location>
</feature>
<protein>
    <submittedName>
        <fullName evidence="2">Uncharacterized protein</fullName>
    </submittedName>
</protein>
<reference evidence="2" key="2">
    <citation type="submission" date="2021-04" db="EMBL/GenBank/DDBJ databases">
        <authorList>
            <person name="Gilroy R."/>
        </authorList>
    </citation>
    <scope>NUCLEOTIDE SEQUENCE</scope>
    <source>
        <strain evidence="2">ChiBcec16_6824</strain>
    </source>
</reference>
<evidence type="ECO:0000313" key="3">
    <source>
        <dbReference type="Proteomes" id="UP000823868"/>
    </source>
</evidence>
<reference evidence="2" key="1">
    <citation type="journal article" date="2021" name="PeerJ">
        <title>Extensive microbial diversity within the chicken gut microbiome revealed by metagenomics and culture.</title>
        <authorList>
            <person name="Gilroy R."/>
            <person name="Ravi A."/>
            <person name="Getino M."/>
            <person name="Pursley I."/>
            <person name="Horton D.L."/>
            <person name="Alikhan N.F."/>
            <person name="Baker D."/>
            <person name="Gharbi K."/>
            <person name="Hall N."/>
            <person name="Watson M."/>
            <person name="Adriaenssens E.M."/>
            <person name="Foster-Nyarko E."/>
            <person name="Jarju S."/>
            <person name="Secka A."/>
            <person name="Antonio M."/>
            <person name="Oren A."/>
            <person name="Chaudhuri R.R."/>
            <person name="La Ragione R."/>
            <person name="Hildebrand F."/>
            <person name="Pallen M.J."/>
        </authorList>
    </citation>
    <scope>NUCLEOTIDE SEQUENCE</scope>
    <source>
        <strain evidence="2">ChiBcec16_6824</strain>
    </source>
</reference>
<dbReference type="Proteomes" id="UP000823868">
    <property type="component" value="Unassembled WGS sequence"/>
</dbReference>
<feature type="region of interest" description="Disordered" evidence="1">
    <location>
        <begin position="1"/>
        <end position="25"/>
    </location>
</feature>
<accession>A0A9D2BZS6</accession>
<dbReference type="AlphaFoldDB" id="A0A9D2BZS6"/>
<gene>
    <name evidence="2" type="ORF">H9841_11320</name>
</gene>
<name>A0A9D2BZS6_9FIRM</name>
<comment type="caution">
    <text evidence="2">The sequence shown here is derived from an EMBL/GenBank/DDBJ whole genome shotgun (WGS) entry which is preliminary data.</text>
</comment>
<evidence type="ECO:0000313" key="2">
    <source>
        <dbReference type="EMBL" id="HIY22474.1"/>
    </source>
</evidence>
<feature type="compositionally biased region" description="Basic residues" evidence="1">
    <location>
        <begin position="1"/>
        <end position="10"/>
    </location>
</feature>
<feature type="region of interest" description="Disordered" evidence="1">
    <location>
        <begin position="301"/>
        <end position="348"/>
    </location>
</feature>
<evidence type="ECO:0000256" key="1">
    <source>
        <dbReference type="SAM" id="MobiDB-lite"/>
    </source>
</evidence>
<dbReference type="EMBL" id="DXDX01000204">
    <property type="protein sequence ID" value="HIY22474.1"/>
    <property type="molecule type" value="Genomic_DNA"/>
</dbReference>
<sequence length="348" mass="38454">MRWTQTKRKAALPPEHKAMEQALRRQTAWAAGTEQFQHRDPLYHVTESFQQTFDAMGRRHAQQLAGGEEEKAPQGEPAPGKTGEMPDPTSARSFYERSVPDDQDMVRRFSETAFQRGTLSGAVLQGTGQMMLFSCLKKTIGQSQPDKWQQHKLFEKASPMRNTPGHSPDKVIFNRGFTDSAVGLVVDTLRDARRTVEDMRDLALGKSEMGMDGGDTLRTMYPFLDDSRERELLAQYREQLKGTEGGRERALLQSAIARMEALVEKKAQMKLEFINKLRFLSDRATEALEVFSQPSFSAALDQALREATGAEEPPPEDGEGGSDGAAEPGEGPSGDGAPRPDGADPANP</sequence>
<proteinExistence type="predicted"/>
<organism evidence="2 3">
    <name type="scientific">Candidatus Flavonifractor merdigallinarum</name>
    <dbReference type="NCBI Taxonomy" id="2838589"/>
    <lineage>
        <taxon>Bacteria</taxon>
        <taxon>Bacillati</taxon>
        <taxon>Bacillota</taxon>
        <taxon>Clostridia</taxon>
        <taxon>Eubacteriales</taxon>
        <taxon>Oscillospiraceae</taxon>
        <taxon>Flavonifractor</taxon>
    </lineage>
</organism>
<feature type="compositionally biased region" description="Basic and acidic residues" evidence="1">
    <location>
        <begin position="14"/>
        <end position="23"/>
    </location>
</feature>